<comment type="similarity">
    <text evidence="1">Belongs to the sulfatase family.</text>
</comment>
<dbReference type="InterPro" id="IPR024607">
    <property type="entry name" value="Sulfatase_CS"/>
</dbReference>
<evidence type="ECO:0000313" key="6">
    <source>
        <dbReference type="EMBL" id="QDU94565.1"/>
    </source>
</evidence>
<evidence type="ECO:0000313" key="7">
    <source>
        <dbReference type="Proteomes" id="UP000317648"/>
    </source>
</evidence>
<dbReference type="EMBL" id="CP036433">
    <property type="protein sequence ID" value="QDU94565.1"/>
    <property type="molecule type" value="Genomic_DNA"/>
</dbReference>
<dbReference type="RefSeq" id="WP_145053078.1">
    <property type="nucleotide sequence ID" value="NZ_CP036433.1"/>
</dbReference>
<gene>
    <name evidence="6" type="primary">betC_8</name>
    <name evidence="6" type="ORF">Pla8534_23570</name>
</gene>
<keyword evidence="7" id="KW-1185">Reference proteome</keyword>
<dbReference type="InterPro" id="IPR000917">
    <property type="entry name" value="Sulfatase_N"/>
</dbReference>
<dbReference type="PROSITE" id="PS00149">
    <property type="entry name" value="SULFATASE_2"/>
    <property type="match status" value="1"/>
</dbReference>
<accession>A0A518DRU6</accession>
<evidence type="ECO:0000259" key="5">
    <source>
        <dbReference type="Pfam" id="PF00884"/>
    </source>
</evidence>
<keyword evidence="3 6" id="KW-0378">Hydrolase</keyword>
<dbReference type="Proteomes" id="UP000317648">
    <property type="component" value="Chromosome"/>
</dbReference>
<dbReference type="PANTHER" id="PTHR42693">
    <property type="entry name" value="ARYLSULFATASE FAMILY MEMBER"/>
    <property type="match status" value="1"/>
</dbReference>
<dbReference type="GO" id="GO:0047753">
    <property type="term" value="F:choline-sulfatase activity"/>
    <property type="evidence" value="ECO:0007669"/>
    <property type="project" value="UniProtKB-EC"/>
</dbReference>
<keyword evidence="2" id="KW-0479">Metal-binding</keyword>
<organism evidence="6 7">
    <name type="scientific">Lignipirellula cremea</name>
    <dbReference type="NCBI Taxonomy" id="2528010"/>
    <lineage>
        <taxon>Bacteria</taxon>
        <taxon>Pseudomonadati</taxon>
        <taxon>Planctomycetota</taxon>
        <taxon>Planctomycetia</taxon>
        <taxon>Pirellulales</taxon>
        <taxon>Pirellulaceae</taxon>
        <taxon>Lignipirellula</taxon>
    </lineage>
</organism>
<sequence>MPLSHNAFRRLSARFWLFPLLAVGVFAGSRGLPAAEPSPARPNILFILTDDQAPTALGAAGNTEIHTPHLDRLFRQGVRLTNAFVATPVCSPSRAELMTSRFSSELGIHDWINNRAEPMLGLRQEFTTWPSLLQQAGYTTGLVGKWHLGDLDEFHPTKRGYSYFAGFRSGGTVVVNPTLEVDGEKKKHQGLTTDVLTDYALQFLEDHAAGPFALSVHYRAPHAPWLPVAPEDSAPYADLDPTLPEPDFPLLDTPRLKKMTREYYGSMSGVDRNVGRLLAKLDEQKLTQNTVVIYTSDHGYHTGHHGLWYKGNAHWMLTELPPQRWPQIDRVRRPNLFDQALRVPTVVRFPGAQPGELSQTISNIDWMPTLLAIAGVKPSATLQLRGHDFSPLLRGEQIADWSNTLYAEYDMRHGAKTQMRAIRTPQWKLMIDFLNEGRDELYDLKNDPREHTNLADSTRPEIVAKKAELKRLLQQQMESIQ</sequence>
<evidence type="ECO:0000256" key="2">
    <source>
        <dbReference type="ARBA" id="ARBA00022723"/>
    </source>
</evidence>
<evidence type="ECO:0000256" key="3">
    <source>
        <dbReference type="ARBA" id="ARBA00022801"/>
    </source>
</evidence>
<dbReference type="OrthoDB" id="237120at2"/>
<dbReference type="InterPro" id="IPR050738">
    <property type="entry name" value="Sulfatase"/>
</dbReference>
<dbReference type="Pfam" id="PF00884">
    <property type="entry name" value="Sulfatase"/>
    <property type="match status" value="1"/>
</dbReference>
<protein>
    <submittedName>
        <fullName evidence="6">Choline-sulfatase</fullName>
        <ecNumber evidence="6">3.1.6.6</ecNumber>
    </submittedName>
</protein>
<dbReference type="AlphaFoldDB" id="A0A518DRU6"/>
<name>A0A518DRU6_9BACT</name>
<dbReference type="EC" id="3.1.6.6" evidence="6"/>
<reference evidence="6 7" key="1">
    <citation type="submission" date="2019-02" db="EMBL/GenBank/DDBJ databases">
        <title>Deep-cultivation of Planctomycetes and their phenomic and genomic characterization uncovers novel biology.</title>
        <authorList>
            <person name="Wiegand S."/>
            <person name="Jogler M."/>
            <person name="Boedeker C."/>
            <person name="Pinto D."/>
            <person name="Vollmers J."/>
            <person name="Rivas-Marin E."/>
            <person name="Kohn T."/>
            <person name="Peeters S.H."/>
            <person name="Heuer A."/>
            <person name="Rast P."/>
            <person name="Oberbeckmann S."/>
            <person name="Bunk B."/>
            <person name="Jeske O."/>
            <person name="Meyerdierks A."/>
            <person name="Storesund J.E."/>
            <person name="Kallscheuer N."/>
            <person name="Luecker S."/>
            <person name="Lage O.M."/>
            <person name="Pohl T."/>
            <person name="Merkel B.J."/>
            <person name="Hornburger P."/>
            <person name="Mueller R.-W."/>
            <person name="Bruemmer F."/>
            <person name="Labrenz M."/>
            <person name="Spormann A.M."/>
            <person name="Op den Camp H."/>
            <person name="Overmann J."/>
            <person name="Amann R."/>
            <person name="Jetten M.S.M."/>
            <person name="Mascher T."/>
            <person name="Medema M.H."/>
            <person name="Devos D.P."/>
            <person name="Kaster A.-K."/>
            <person name="Ovreas L."/>
            <person name="Rohde M."/>
            <person name="Galperin M.Y."/>
            <person name="Jogler C."/>
        </authorList>
    </citation>
    <scope>NUCLEOTIDE SEQUENCE [LARGE SCALE GENOMIC DNA]</scope>
    <source>
        <strain evidence="6 7">Pla85_3_4</strain>
    </source>
</reference>
<evidence type="ECO:0000256" key="4">
    <source>
        <dbReference type="ARBA" id="ARBA00022837"/>
    </source>
</evidence>
<dbReference type="GO" id="GO:0046872">
    <property type="term" value="F:metal ion binding"/>
    <property type="evidence" value="ECO:0007669"/>
    <property type="project" value="UniProtKB-KW"/>
</dbReference>
<dbReference type="SUPFAM" id="SSF53649">
    <property type="entry name" value="Alkaline phosphatase-like"/>
    <property type="match status" value="1"/>
</dbReference>
<keyword evidence="4" id="KW-0106">Calcium</keyword>
<evidence type="ECO:0000256" key="1">
    <source>
        <dbReference type="ARBA" id="ARBA00008779"/>
    </source>
</evidence>
<proteinExistence type="inferred from homology"/>
<dbReference type="PANTHER" id="PTHR42693:SF53">
    <property type="entry name" value="ENDO-4-O-SULFATASE"/>
    <property type="match status" value="1"/>
</dbReference>
<dbReference type="InterPro" id="IPR017850">
    <property type="entry name" value="Alkaline_phosphatase_core_sf"/>
</dbReference>
<feature type="domain" description="Sulfatase N-terminal" evidence="5">
    <location>
        <begin position="42"/>
        <end position="376"/>
    </location>
</feature>
<dbReference type="GO" id="GO:0004065">
    <property type="term" value="F:arylsulfatase activity"/>
    <property type="evidence" value="ECO:0007669"/>
    <property type="project" value="TreeGrafter"/>
</dbReference>
<dbReference type="Gene3D" id="3.40.720.10">
    <property type="entry name" value="Alkaline Phosphatase, subunit A"/>
    <property type="match status" value="2"/>
</dbReference>
<dbReference type="KEGG" id="lcre:Pla8534_23570"/>